<dbReference type="EMBL" id="ML211294">
    <property type="protein sequence ID" value="TFK84771.1"/>
    <property type="molecule type" value="Genomic_DNA"/>
</dbReference>
<dbReference type="AlphaFoldDB" id="A0A5C3P5M5"/>
<protein>
    <submittedName>
        <fullName evidence="2">Uncharacterized protein</fullName>
    </submittedName>
</protein>
<gene>
    <name evidence="2" type="ORF">K466DRAFT_213519</name>
</gene>
<name>A0A5C3P5M5_9APHY</name>
<evidence type="ECO:0000313" key="3">
    <source>
        <dbReference type="Proteomes" id="UP000308197"/>
    </source>
</evidence>
<feature type="compositionally biased region" description="Low complexity" evidence="1">
    <location>
        <begin position="97"/>
        <end position="110"/>
    </location>
</feature>
<proteinExistence type="predicted"/>
<keyword evidence="3" id="KW-1185">Reference proteome</keyword>
<dbReference type="InParanoid" id="A0A5C3P5M5"/>
<feature type="region of interest" description="Disordered" evidence="1">
    <location>
        <begin position="325"/>
        <end position="390"/>
    </location>
</feature>
<evidence type="ECO:0000256" key="1">
    <source>
        <dbReference type="SAM" id="MobiDB-lite"/>
    </source>
</evidence>
<sequence>MELAMSSSVSSGSFDGAMFARYLLEPDLEGCTPPRITRFSFEDDYARDHLTASLSGQFSSYYGLPYDSSPPPEENSQDTASEHSSRGPITPPASGHLPLPLDSSSQLSTSYKPDDPFTQGSTSLFLDSRSLLPGQSLLNDTPSYLGLVSARSEDISLRPSHTRPQTMPLPVHIPVPLRQPMPLVEDRPRLPASNRGVTVRQLALELPMSRARSGSLSTLIHALEDASPGWYESLMDSALPQPASPSSLPAAKAPQPPLRRWNEARHPSALLEGLPKDMLADLAELEALAVAIGRLPIPRPRTMALELAATAFSSGAAPSLVLSQHVSLRSPPSTPPQEERERQLTVRFAPTASTRERGQSVNTRSSSSEHYGHSCASPDEDQPAFTNGTHHQKLTNTLGMRSSLPATSRLLAPAPKTPSWRAGRRSAIPRMSTQTTTRAHPPPLPQEDMIPPRKAPQTPHKTAKPLNLHSLFRRRPSAPPMPMQPPELGGSPVRNTAKRAAHLSAPVMRPLHPPGGDSPIGKSFKYYGATSAVPCSLPPLSPLGSFLPM</sequence>
<reference evidence="2 3" key="1">
    <citation type="journal article" date="2019" name="Nat. Ecol. Evol.">
        <title>Megaphylogeny resolves global patterns of mushroom evolution.</title>
        <authorList>
            <person name="Varga T."/>
            <person name="Krizsan K."/>
            <person name="Foldi C."/>
            <person name="Dima B."/>
            <person name="Sanchez-Garcia M."/>
            <person name="Sanchez-Ramirez S."/>
            <person name="Szollosi G.J."/>
            <person name="Szarkandi J.G."/>
            <person name="Papp V."/>
            <person name="Albert L."/>
            <person name="Andreopoulos W."/>
            <person name="Angelini C."/>
            <person name="Antonin V."/>
            <person name="Barry K.W."/>
            <person name="Bougher N.L."/>
            <person name="Buchanan P."/>
            <person name="Buyck B."/>
            <person name="Bense V."/>
            <person name="Catcheside P."/>
            <person name="Chovatia M."/>
            <person name="Cooper J."/>
            <person name="Damon W."/>
            <person name="Desjardin D."/>
            <person name="Finy P."/>
            <person name="Geml J."/>
            <person name="Haridas S."/>
            <person name="Hughes K."/>
            <person name="Justo A."/>
            <person name="Karasinski D."/>
            <person name="Kautmanova I."/>
            <person name="Kiss B."/>
            <person name="Kocsube S."/>
            <person name="Kotiranta H."/>
            <person name="LaButti K.M."/>
            <person name="Lechner B.E."/>
            <person name="Liimatainen K."/>
            <person name="Lipzen A."/>
            <person name="Lukacs Z."/>
            <person name="Mihaltcheva S."/>
            <person name="Morgado L.N."/>
            <person name="Niskanen T."/>
            <person name="Noordeloos M.E."/>
            <person name="Ohm R.A."/>
            <person name="Ortiz-Santana B."/>
            <person name="Ovrebo C."/>
            <person name="Racz N."/>
            <person name="Riley R."/>
            <person name="Savchenko A."/>
            <person name="Shiryaev A."/>
            <person name="Soop K."/>
            <person name="Spirin V."/>
            <person name="Szebenyi C."/>
            <person name="Tomsovsky M."/>
            <person name="Tulloss R.E."/>
            <person name="Uehling J."/>
            <person name="Grigoriev I.V."/>
            <person name="Vagvolgyi C."/>
            <person name="Papp T."/>
            <person name="Martin F.M."/>
            <person name="Miettinen O."/>
            <person name="Hibbett D.S."/>
            <person name="Nagy L.G."/>
        </authorList>
    </citation>
    <scope>NUCLEOTIDE SEQUENCE [LARGE SCALE GENOMIC DNA]</scope>
    <source>
        <strain evidence="2 3">HHB13444</strain>
    </source>
</reference>
<dbReference type="Proteomes" id="UP000308197">
    <property type="component" value="Unassembled WGS sequence"/>
</dbReference>
<evidence type="ECO:0000313" key="2">
    <source>
        <dbReference type="EMBL" id="TFK84771.1"/>
    </source>
</evidence>
<feature type="compositionally biased region" description="Polar residues" evidence="1">
    <location>
        <begin position="359"/>
        <end position="369"/>
    </location>
</feature>
<feature type="region of interest" description="Disordered" evidence="1">
    <location>
        <begin position="408"/>
        <end position="463"/>
    </location>
</feature>
<accession>A0A5C3P5M5</accession>
<feature type="region of interest" description="Disordered" evidence="1">
    <location>
        <begin position="62"/>
        <end position="116"/>
    </location>
</feature>
<organism evidence="2 3">
    <name type="scientific">Polyporus arcularius HHB13444</name>
    <dbReference type="NCBI Taxonomy" id="1314778"/>
    <lineage>
        <taxon>Eukaryota</taxon>
        <taxon>Fungi</taxon>
        <taxon>Dikarya</taxon>
        <taxon>Basidiomycota</taxon>
        <taxon>Agaricomycotina</taxon>
        <taxon>Agaricomycetes</taxon>
        <taxon>Polyporales</taxon>
        <taxon>Polyporaceae</taxon>
        <taxon>Polyporus</taxon>
    </lineage>
</organism>